<protein>
    <recommendedName>
        <fullName evidence="5">Glucose-6-phosphate dehydrogenase C-terminal domain-containing protein</fullName>
    </recommendedName>
</protein>
<dbReference type="RefSeq" id="WP_190878369.1">
    <property type="nucleotide sequence ID" value="NZ_JACJSK010000013.1"/>
</dbReference>
<dbReference type="Proteomes" id="UP000641954">
    <property type="component" value="Unassembled WGS sequence"/>
</dbReference>
<keyword evidence="7" id="KW-1185">Reference proteome</keyword>
<feature type="domain" description="Glucose-6-phosphate dehydrogenase C-terminal" evidence="5">
    <location>
        <begin position="29"/>
        <end position="297"/>
    </location>
</feature>
<dbReference type="SUPFAM" id="SSF55347">
    <property type="entry name" value="Glyceraldehyde-3-phosphate dehydrogenase-like, C-terminal domain"/>
    <property type="match status" value="1"/>
</dbReference>
<proteinExistence type="predicted"/>
<comment type="pathway">
    <text evidence="1">Carbohydrate degradation.</text>
</comment>
<dbReference type="InterPro" id="IPR001282">
    <property type="entry name" value="G6P_DH"/>
</dbReference>
<dbReference type="PANTHER" id="PTHR23429:SF0">
    <property type="entry name" value="GLUCOSE-6-PHOSPHATE 1-DEHYDROGENASE"/>
    <property type="match status" value="1"/>
</dbReference>
<reference evidence="6 7" key="1">
    <citation type="journal article" date="2020" name="ISME J.">
        <title>Comparative genomics reveals insights into cyanobacterial evolution and habitat adaptation.</title>
        <authorList>
            <person name="Chen M.Y."/>
            <person name="Teng W.K."/>
            <person name="Zhao L."/>
            <person name="Hu C.X."/>
            <person name="Zhou Y.K."/>
            <person name="Han B.P."/>
            <person name="Song L.R."/>
            <person name="Shu W.S."/>
        </authorList>
    </citation>
    <scope>NUCLEOTIDE SEQUENCE [LARGE SCALE GENOMIC DNA]</scope>
    <source>
        <strain evidence="6 7">FACHB-1370</strain>
    </source>
</reference>
<evidence type="ECO:0000259" key="5">
    <source>
        <dbReference type="Pfam" id="PF02781"/>
    </source>
</evidence>
<dbReference type="PRINTS" id="PR00079">
    <property type="entry name" value="G6PDHDRGNASE"/>
</dbReference>
<keyword evidence="2" id="KW-0521">NADP</keyword>
<evidence type="ECO:0000256" key="3">
    <source>
        <dbReference type="ARBA" id="ARBA00023002"/>
    </source>
</evidence>
<sequence length="299" mass="33326">MKLKSQQVYVADHSFAKIMSRLLLTLHLNPFFRAILSRDWVASIQIIYTETVGFEGREYFLSVGSHQDMAQHVANWLSLVLMDAPSPNNLTKEAITERQVEALSKCEIASAVRAQYGKGFIAGQPVPGFLEEAGEQYRTETFFAAKILSNTEKWFGVPIYLMSGKRVGQTKQTKVVIEFHPLSPLGSTKITFDVVKNKVEMPFILKTPGAGFEIESVLGGINLEPSVDGHTRLLLDAMRGDKSLASSPDFGVETWRLITPIVEAWNRDTFSPISQYEAGGELPADALALIRNDGREWFI</sequence>
<name>A0ABR8EE92_9CYAN</name>
<gene>
    <name evidence="6" type="ORF">H6G72_11665</name>
</gene>
<dbReference type="InterPro" id="IPR022675">
    <property type="entry name" value="G6P_DH_C"/>
</dbReference>
<evidence type="ECO:0000256" key="1">
    <source>
        <dbReference type="ARBA" id="ARBA00004921"/>
    </source>
</evidence>
<comment type="caution">
    <text evidence="6">The sequence shown here is derived from an EMBL/GenBank/DDBJ whole genome shotgun (WGS) entry which is preliminary data.</text>
</comment>
<dbReference type="Gene3D" id="3.30.360.10">
    <property type="entry name" value="Dihydrodipicolinate Reductase, domain 2"/>
    <property type="match status" value="1"/>
</dbReference>
<evidence type="ECO:0000313" key="7">
    <source>
        <dbReference type="Proteomes" id="UP000641954"/>
    </source>
</evidence>
<accession>A0ABR8EE92</accession>
<evidence type="ECO:0000256" key="2">
    <source>
        <dbReference type="ARBA" id="ARBA00022857"/>
    </source>
</evidence>
<keyword evidence="3" id="KW-0560">Oxidoreductase</keyword>
<keyword evidence="4" id="KW-0119">Carbohydrate metabolism</keyword>
<dbReference type="EMBL" id="JACJSK010000013">
    <property type="protein sequence ID" value="MBD2544483.1"/>
    <property type="molecule type" value="Genomic_DNA"/>
</dbReference>
<organism evidence="6 7">
    <name type="scientific">Planktothricoides raciborskii FACHB-1370</name>
    <dbReference type="NCBI Taxonomy" id="2949576"/>
    <lineage>
        <taxon>Bacteria</taxon>
        <taxon>Bacillati</taxon>
        <taxon>Cyanobacteriota</taxon>
        <taxon>Cyanophyceae</taxon>
        <taxon>Oscillatoriophycideae</taxon>
        <taxon>Oscillatoriales</taxon>
        <taxon>Oscillatoriaceae</taxon>
        <taxon>Planktothricoides</taxon>
    </lineage>
</organism>
<evidence type="ECO:0000256" key="4">
    <source>
        <dbReference type="ARBA" id="ARBA00023277"/>
    </source>
</evidence>
<dbReference type="PANTHER" id="PTHR23429">
    <property type="entry name" value="GLUCOSE-6-PHOSPHATE 1-DEHYDROGENASE G6PD"/>
    <property type="match status" value="1"/>
</dbReference>
<evidence type="ECO:0000313" key="6">
    <source>
        <dbReference type="EMBL" id="MBD2544483.1"/>
    </source>
</evidence>
<dbReference type="Pfam" id="PF02781">
    <property type="entry name" value="G6PD_C"/>
    <property type="match status" value="1"/>
</dbReference>